<dbReference type="RefSeq" id="WP_218024640.1">
    <property type="nucleotide sequence ID" value="NZ_BAAAJL010000007.1"/>
</dbReference>
<comment type="caution">
    <text evidence="4">The sequence shown here is derived from an EMBL/GenBank/DDBJ whole genome shotgun (WGS) entry which is preliminary data.</text>
</comment>
<dbReference type="GO" id="GO:0016787">
    <property type="term" value="F:hydrolase activity"/>
    <property type="evidence" value="ECO:0007669"/>
    <property type="project" value="UniProtKB-KW"/>
</dbReference>
<keyword evidence="3" id="KW-0460">Magnesium</keyword>
<evidence type="ECO:0000313" key="5">
    <source>
        <dbReference type="Proteomes" id="UP000316612"/>
    </source>
</evidence>
<dbReference type="NCBIfam" id="TIGR01549">
    <property type="entry name" value="HAD-SF-IA-v1"/>
    <property type="match status" value="1"/>
</dbReference>
<dbReference type="Pfam" id="PF00702">
    <property type="entry name" value="Hydrolase"/>
    <property type="match status" value="1"/>
</dbReference>
<dbReference type="EMBL" id="BJNY01000006">
    <property type="protein sequence ID" value="GED05743.1"/>
    <property type="molecule type" value="Genomic_DNA"/>
</dbReference>
<sequence length="254" mass="27699">MLNPSDALDAFEIGGIQGILFDIDETLVDLKTASIAGFKQMVHADFAGLGGQEIDLIARDFANDRVGAYDRYMAGELTFLGQRVLRLTYAYEQAGLKPPRHEEFEAWADAYELKVRAGWKPFPDVLPFLNQLDELAIPYGAVSNNVEEYQRGKLVAAGIPGFEVVVGSDTAGAPKPDKAPFISGCLALGTEPAKTLYIGDNPLTDYQGAVDAGLQSLLLDRGSTHRNFAGHRIENFNQFASFYVENPGFFAELA</sequence>
<dbReference type="InterPro" id="IPR023214">
    <property type="entry name" value="HAD_sf"/>
</dbReference>
<dbReference type="Gene3D" id="3.40.50.1000">
    <property type="entry name" value="HAD superfamily/HAD-like"/>
    <property type="match status" value="1"/>
</dbReference>
<dbReference type="GO" id="GO:0044281">
    <property type="term" value="P:small molecule metabolic process"/>
    <property type="evidence" value="ECO:0007669"/>
    <property type="project" value="UniProtKB-ARBA"/>
</dbReference>
<proteinExistence type="predicted"/>
<evidence type="ECO:0000256" key="1">
    <source>
        <dbReference type="ARBA" id="ARBA00001946"/>
    </source>
</evidence>
<dbReference type="InterPro" id="IPR006439">
    <property type="entry name" value="HAD-SF_hydro_IA"/>
</dbReference>
<name>A0A4Y4DMB6_GLUUR</name>
<accession>A0A4Y4DMB6</accession>
<dbReference type="SUPFAM" id="SSF56784">
    <property type="entry name" value="HAD-like"/>
    <property type="match status" value="1"/>
</dbReference>
<comment type="cofactor">
    <cofactor evidence="1">
        <name>Mg(2+)</name>
        <dbReference type="ChEBI" id="CHEBI:18420"/>
    </cofactor>
</comment>
<dbReference type="AlphaFoldDB" id="A0A4Y4DMB6"/>
<organism evidence="4 5">
    <name type="scientific">Glutamicibacter uratoxydans</name>
    <name type="common">Arthrobacter uratoxydans</name>
    <dbReference type="NCBI Taxonomy" id="43667"/>
    <lineage>
        <taxon>Bacteria</taxon>
        <taxon>Bacillati</taxon>
        <taxon>Actinomycetota</taxon>
        <taxon>Actinomycetes</taxon>
        <taxon>Micrococcales</taxon>
        <taxon>Micrococcaceae</taxon>
        <taxon>Glutamicibacter</taxon>
    </lineage>
</organism>
<gene>
    <name evidence="4" type="ORF">AUR04nite_12750</name>
</gene>
<keyword evidence="2 4" id="KW-0378">Hydrolase</keyword>
<evidence type="ECO:0000256" key="3">
    <source>
        <dbReference type="ARBA" id="ARBA00022842"/>
    </source>
</evidence>
<dbReference type="SFLD" id="SFLDS00003">
    <property type="entry name" value="Haloacid_Dehalogenase"/>
    <property type="match status" value="1"/>
</dbReference>
<evidence type="ECO:0000256" key="2">
    <source>
        <dbReference type="ARBA" id="ARBA00022801"/>
    </source>
</evidence>
<protein>
    <submittedName>
        <fullName evidence="4">Hydrolase</fullName>
    </submittedName>
</protein>
<dbReference type="SFLD" id="SFLDG01129">
    <property type="entry name" value="C1.5:_HAD__Beta-PGM__Phosphata"/>
    <property type="match status" value="1"/>
</dbReference>
<dbReference type="Proteomes" id="UP000316612">
    <property type="component" value="Unassembled WGS sequence"/>
</dbReference>
<dbReference type="PANTHER" id="PTHR46470:SF4">
    <property type="entry name" value="5-AMINO-6-(5-PHOSPHO-D-RIBITYLAMINO)URACIL PHOSPHATASE YIGB"/>
    <property type="match status" value="1"/>
</dbReference>
<dbReference type="InterPro" id="IPR051400">
    <property type="entry name" value="HAD-like_hydrolase"/>
</dbReference>
<reference evidence="4 5" key="1">
    <citation type="submission" date="2019-06" db="EMBL/GenBank/DDBJ databases">
        <title>Whole genome shotgun sequence of Glutamicibacter uratoxydans NBRC 15515.</title>
        <authorList>
            <person name="Hosoyama A."/>
            <person name="Uohara A."/>
            <person name="Ohji S."/>
            <person name="Ichikawa N."/>
        </authorList>
    </citation>
    <scope>NUCLEOTIDE SEQUENCE [LARGE SCALE GENOMIC DNA]</scope>
    <source>
        <strain evidence="4 5">NBRC 15515</strain>
    </source>
</reference>
<keyword evidence="5" id="KW-1185">Reference proteome</keyword>
<dbReference type="PRINTS" id="PR00413">
    <property type="entry name" value="HADHALOGNASE"/>
</dbReference>
<dbReference type="Gene3D" id="1.20.120.1600">
    <property type="match status" value="1"/>
</dbReference>
<dbReference type="PANTHER" id="PTHR46470">
    <property type="entry name" value="N-ACYLNEURAMINATE-9-PHOSPHATASE"/>
    <property type="match status" value="1"/>
</dbReference>
<evidence type="ECO:0000313" key="4">
    <source>
        <dbReference type="EMBL" id="GED05743.1"/>
    </source>
</evidence>
<dbReference type="InterPro" id="IPR036412">
    <property type="entry name" value="HAD-like_sf"/>
</dbReference>